<evidence type="ECO:0000313" key="6">
    <source>
        <dbReference type="Proteomes" id="UP000063781"/>
    </source>
</evidence>
<evidence type="ECO:0000259" key="4">
    <source>
        <dbReference type="Pfam" id="PF18676"/>
    </source>
</evidence>
<dbReference type="STRING" id="1514105.AOC36_02020"/>
<feature type="compositionally biased region" description="Basic and acidic residues" evidence="2">
    <location>
        <begin position="1484"/>
        <end position="1501"/>
    </location>
</feature>
<gene>
    <name evidence="5" type="ORF">AOC36_02020</name>
</gene>
<feature type="region of interest" description="Disordered" evidence="2">
    <location>
        <begin position="1443"/>
        <end position="1507"/>
    </location>
</feature>
<dbReference type="Pfam" id="PF09479">
    <property type="entry name" value="Flg_new"/>
    <property type="match status" value="2"/>
</dbReference>
<organism evidence="5 6">
    <name type="scientific">Erysipelothrix larvae</name>
    <dbReference type="NCBI Taxonomy" id="1514105"/>
    <lineage>
        <taxon>Bacteria</taxon>
        <taxon>Bacillati</taxon>
        <taxon>Bacillota</taxon>
        <taxon>Erysipelotrichia</taxon>
        <taxon>Erysipelotrichales</taxon>
        <taxon>Erysipelotrichaceae</taxon>
        <taxon>Erysipelothrix</taxon>
    </lineage>
</organism>
<feature type="transmembrane region" description="Helical" evidence="3">
    <location>
        <begin position="1575"/>
        <end position="1598"/>
    </location>
</feature>
<name>A0A0X8GYL2_9FIRM</name>
<keyword evidence="3" id="KW-1133">Transmembrane helix</keyword>
<dbReference type="OrthoDB" id="1637925at2"/>
<evidence type="ECO:0000256" key="1">
    <source>
        <dbReference type="ARBA" id="ARBA00004196"/>
    </source>
</evidence>
<dbReference type="GO" id="GO:0030313">
    <property type="term" value="C:cell envelope"/>
    <property type="evidence" value="ECO:0007669"/>
    <property type="project" value="UniProtKB-SubCell"/>
</dbReference>
<feature type="domain" description="MBG" evidence="4">
    <location>
        <begin position="1185"/>
        <end position="1261"/>
    </location>
</feature>
<evidence type="ECO:0000256" key="2">
    <source>
        <dbReference type="SAM" id="MobiDB-lite"/>
    </source>
</evidence>
<evidence type="ECO:0000313" key="5">
    <source>
        <dbReference type="EMBL" id="AMC92802.1"/>
    </source>
</evidence>
<feature type="transmembrane region" description="Helical" evidence="3">
    <location>
        <begin position="1654"/>
        <end position="1674"/>
    </location>
</feature>
<dbReference type="Pfam" id="PF18676">
    <property type="entry name" value="MBG_2"/>
    <property type="match status" value="1"/>
</dbReference>
<keyword evidence="6" id="KW-1185">Reference proteome</keyword>
<dbReference type="InterPro" id="IPR041286">
    <property type="entry name" value="MBG_2"/>
</dbReference>
<dbReference type="InterPro" id="IPR042229">
    <property type="entry name" value="Listeria/Bacterioides_rpt_sf"/>
</dbReference>
<protein>
    <recommendedName>
        <fullName evidence="4">MBG domain-containing protein</fullName>
    </recommendedName>
</protein>
<dbReference type="Gene3D" id="2.60.40.4270">
    <property type="entry name" value="Listeria-Bacteroides repeat domain"/>
    <property type="match status" value="1"/>
</dbReference>
<comment type="subcellular location">
    <subcellularLocation>
        <location evidence="1">Cell envelope</location>
    </subcellularLocation>
</comment>
<dbReference type="InterPro" id="IPR013378">
    <property type="entry name" value="InlB-like_B-rpt"/>
</dbReference>
<accession>A0A0X8GYL2</accession>
<keyword evidence="3" id="KW-0812">Transmembrane</keyword>
<dbReference type="KEGG" id="erl:AOC36_02020"/>
<evidence type="ECO:0000256" key="3">
    <source>
        <dbReference type="SAM" id="Phobius"/>
    </source>
</evidence>
<keyword evidence="3" id="KW-0472">Membrane</keyword>
<proteinExistence type="predicted"/>
<dbReference type="EMBL" id="CP013213">
    <property type="protein sequence ID" value="AMC92802.1"/>
    <property type="molecule type" value="Genomic_DNA"/>
</dbReference>
<sequence>MKDKRLSNVLVSCFMFLIMVASSISFFNVRAEDVVCSELSPVEGFVKRETYARFFDENMEEYATKYLLEFYVQGRLNTTLSRVVEDGKPYTILERDLPKHESKCWRVIEVTRNFEASDVYGLGSVLTYSRDFRNVLIRLVPFDEPDHIVEHRVDFMVGQDVFTSIMVRDGNVVNMPKETPPKPNYKLQFKGWFIDEDLLIPFDSTEPIIGYLKLYAGFKNTFTVTFKDASGEVYDIREGEIGRGIDAPSQNPKSLVEGMDFQFWMNESDRSDAMVDFPLGVYKDITLIPYFSNESTVNFYSSNTLIDSQHVKVGESIQNFPTPQNEGYHFEGWGLKADASWENQEDFFDVTTPITSPIQLFAIWRPLIVSYRVDYYVEKLNFKGRPGTNLHNYQHTASVNIDESNSSVYAGTVIDGDQLRDYANQYFTDATNGTLGTHDVSSLNLDLLFSEFSFGASTIIQGDGSSIIQVYYTRIPLSVRFDLGSSFEAIEINGEVYHQSQSVYTLIAKYGQDISELFPGQSNVWNKDGNQFESWSVVGTQNAVGQDVKVLGSPSTFPYWLVPVNYETNRLITLKANVAVNSEQASRHVYVSVSEQHLKNVPISEVFELSQVEGLKVLAPHFIRHEGVTYEHVDKYDETFIVSNGLQSSSDALPVISGQTFHSSHIVNHVEMKRVSQFIFYTRDEVALHFDPMQGSLEPAEKVMAIPSGDTISQWLKDHEMDLPVPKHPKENHQFLGWYTTNNPNNALEFDPQSKMPTQKWTVFALYEPNVNSVEIYSSTLDGNYIDFQSINHGEPVKEISKFKKGYYYDGLGQFIGWGVYAPDLIQYNFNEAVYKDLQIYGMWKNNDFRITYDLGDGLGMAPVDTNTYQFNDRVSLPQRLDIRNSKGDCLVGWVDTKSNEFYDPDIRYRIQYDTIFKAVYLPQNSDVSTVEYHENNDSEGQRLTYVLLVNDVLNRTFDKGYFEREGYVQIGWSTTSSGPVDIGLYEIIQLNDTIRKNDLGDIILFAVWEKIPTYSITFLIEKTGGGTFIKDEQSLDTIRFDEIKIGQKFKDIVTEYPKVQADEDYVFSHWSFDQVEAEPMYVQQNLVVYAHFVQTKTLDLSLVTLTPSTKTYSEQDPTYQVEWPFDAPQEHFDFITNREAGETVRETPYEVTLSIRPKPRYERFYTMVNAVAPSTLSILPLNVSVSPQDNEKTYGMDDPEILSAVSVDFEVLEHAMADFKKPEVVFTVERDIGENAGDYEINVHPISDPNYTFTTHKAIFRIHKQTTPLVLEAPNLSKIYGDPDPTQTELIKGVTGKNLSLRDTFEALKLSVSREPGEGANVYKTTVNFDPIVYENYASVEVVDGTLTIDKRNITLHVDNLPQGDTVLYQDSILPPLRARLDQNTPLAFNDEALNYEVYLVDYEGSFDKMTYDISCRFDPEDLVNRNYNIKVVKGTLTLREKPVVPSPPESSKDREVGPEKVKPPVPNVPETGEETNQSSSEKTPDSKSYETTKEPDVQKDAISPPVNKEAVIEHGNKGVVIEHGNKGEVVEQGNKDAVVEPGKKEEVVEPSKKENTVPVDRTSDLNFTQNTTWSLVNLAVALCTFISACLLALGLIKQTKLKGELSDEDSPTMYWTHVRTWQILSVLGGLSAGILFIITQDMVGKMVLSDRWTPYMVALLGIQGVCGLIGYLKKKRAHDLNNEK</sequence>
<reference evidence="5 6" key="1">
    <citation type="submission" date="2015-10" db="EMBL/GenBank/DDBJ databases">
        <title>Erysipelothrix larvae sp. LV19 isolated from the larval gut of the rhinoceros beetle, Trypoxylus dichotomus.</title>
        <authorList>
            <person name="Lim S."/>
            <person name="Kim B.-C."/>
        </authorList>
    </citation>
    <scope>NUCLEOTIDE SEQUENCE [LARGE SCALE GENOMIC DNA]</scope>
    <source>
        <strain evidence="5 6">LV19</strain>
    </source>
</reference>
<feature type="transmembrane region" description="Helical" evidence="3">
    <location>
        <begin position="1623"/>
        <end position="1642"/>
    </location>
</feature>
<feature type="compositionally biased region" description="Basic and acidic residues" evidence="2">
    <location>
        <begin position="1452"/>
        <end position="1464"/>
    </location>
</feature>
<dbReference type="Proteomes" id="UP000063781">
    <property type="component" value="Chromosome"/>
</dbReference>
<dbReference type="RefSeq" id="WP_067630713.1">
    <property type="nucleotide sequence ID" value="NZ_CP013213.1"/>
</dbReference>